<keyword evidence="6" id="KW-1185">Reference proteome</keyword>
<dbReference type="EnsemblMetazoa" id="G23957.1">
    <property type="protein sequence ID" value="G23957.1:cds"/>
    <property type="gene ID" value="G23957"/>
</dbReference>
<dbReference type="Gene3D" id="4.10.60.10">
    <property type="entry name" value="Zinc finger, CCHC-type"/>
    <property type="match status" value="1"/>
</dbReference>
<dbReference type="SUPFAM" id="SSF50630">
    <property type="entry name" value="Acid proteases"/>
    <property type="match status" value="1"/>
</dbReference>
<keyword evidence="1" id="KW-0479">Metal-binding</keyword>
<dbReference type="Pfam" id="PF00098">
    <property type="entry name" value="zf-CCHC"/>
    <property type="match status" value="1"/>
</dbReference>
<protein>
    <recommendedName>
        <fullName evidence="4">CCHC-type domain-containing protein</fullName>
    </recommendedName>
</protein>
<dbReference type="InterPro" id="IPR001969">
    <property type="entry name" value="Aspartic_peptidase_AS"/>
</dbReference>
<dbReference type="GO" id="GO:0003676">
    <property type="term" value="F:nucleic acid binding"/>
    <property type="evidence" value="ECO:0007669"/>
    <property type="project" value="InterPro"/>
</dbReference>
<sequence>MRRNRINYAPIRELQTESRQSAVPRGDIEACTDPGKKRGDLRMIESDESAQPQTTQLMDLMKAMQTNLDELEKQVQNGARQRRPIQTSGGNLSNGVVCYYCKEKGHIRRNCPSLKSRGADKKSEPSRKSPGEGKTRRIRSNRRKNKCMNANIGANTSNHEAGIFLQTKVNEVQAKMLIDTGASLTLISKKIYDLMPQHTRPILEASSQRVLNASGDALPQYGRAIFGIAVCQSETHIPAIVTDITVDGILGLDFLKMGNGIINLGTNTLRLNDEECTVSCEGAMGCYRITAADDVHIPPRSELVIKGKISGENICGTIDYIVEPEEKFLERGRALVGRTLVKGGENIPVRLMNITDVLQTIYKDTTIAKMTAIDAEKSTARFEKQSSGELREDLRDLLDREKSTVIHCDRMRKSHAQTLRGEDNSDNEPENKGDLQIGDSSPHDDVHIEETEPFISVEETGASGNCRPRRDRNAPKWLQDYEVDYSG</sequence>
<dbReference type="CDD" id="cd00303">
    <property type="entry name" value="retropepsin_like"/>
    <property type="match status" value="1"/>
</dbReference>
<keyword evidence="1" id="KW-0862">Zinc</keyword>
<evidence type="ECO:0000313" key="5">
    <source>
        <dbReference type="EnsemblMetazoa" id="G23957.1:cds"/>
    </source>
</evidence>
<dbReference type="Pfam" id="PF13975">
    <property type="entry name" value="gag-asp_proteas"/>
    <property type="match status" value="1"/>
</dbReference>
<evidence type="ECO:0000256" key="2">
    <source>
        <dbReference type="SAM" id="Coils"/>
    </source>
</evidence>
<dbReference type="PROSITE" id="PS00141">
    <property type="entry name" value="ASP_PROTEASE"/>
    <property type="match status" value="1"/>
</dbReference>
<dbReference type="GO" id="GO:0006508">
    <property type="term" value="P:proteolysis"/>
    <property type="evidence" value="ECO:0007669"/>
    <property type="project" value="InterPro"/>
</dbReference>
<dbReference type="Proteomes" id="UP000005408">
    <property type="component" value="Unassembled WGS sequence"/>
</dbReference>
<dbReference type="InterPro" id="IPR036875">
    <property type="entry name" value="Znf_CCHC_sf"/>
</dbReference>
<dbReference type="AlphaFoldDB" id="A0A8W8KKB6"/>
<feature type="region of interest" description="Disordered" evidence="3">
    <location>
        <begin position="414"/>
        <end position="487"/>
    </location>
</feature>
<dbReference type="PROSITE" id="PS50158">
    <property type="entry name" value="ZF_CCHC"/>
    <property type="match status" value="1"/>
</dbReference>
<feature type="compositionally biased region" description="Basic and acidic residues" evidence="3">
    <location>
        <begin position="117"/>
        <end position="135"/>
    </location>
</feature>
<name>A0A8W8KKB6_MAGGI</name>
<feature type="region of interest" description="Disordered" evidence="3">
    <location>
        <begin position="110"/>
        <end position="145"/>
    </location>
</feature>
<feature type="coiled-coil region" evidence="2">
    <location>
        <begin position="54"/>
        <end position="81"/>
    </location>
</feature>
<dbReference type="Gene3D" id="2.40.70.10">
    <property type="entry name" value="Acid Proteases"/>
    <property type="match status" value="1"/>
</dbReference>
<evidence type="ECO:0000313" key="6">
    <source>
        <dbReference type="Proteomes" id="UP000005408"/>
    </source>
</evidence>
<evidence type="ECO:0000256" key="1">
    <source>
        <dbReference type="PROSITE-ProRule" id="PRU00047"/>
    </source>
</evidence>
<dbReference type="GO" id="GO:0004190">
    <property type="term" value="F:aspartic-type endopeptidase activity"/>
    <property type="evidence" value="ECO:0007669"/>
    <property type="project" value="InterPro"/>
</dbReference>
<dbReference type="SMART" id="SM00343">
    <property type="entry name" value="ZnF_C2HC"/>
    <property type="match status" value="1"/>
</dbReference>
<feature type="compositionally biased region" description="Basic residues" evidence="3">
    <location>
        <begin position="136"/>
        <end position="145"/>
    </location>
</feature>
<keyword evidence="2" id="KW-0175">Coiled coil</keyword>
<feature type="compositionally biased region" description="Basic and acidic residues" evidence="3">
    <location>
        <begin position="441"/>
        <end position="450"/>
    </location>
</feature>
<dbReference type="InterPro" id="IPR001878">
    <property type="entry name" value="Znf_CCHC"/>
</dbReference>
<dbReference type="GO" id="GO:0008270">
    <property type="term" value="F:zinc ion binding"/>
    <property type="evidence" value="ECO:0007669"/>
    <property type="project" value="UniProtKB-KW"/>
</dbReference>
<dbReference type="SUPFAM" id="SSF57756">
    <property type="entry name" value="Retrovirus zinc finger-like domains"/>
    <property type="match status" value="1"/>
</dbReference>
<reference evidence="5" key="1">
    <citation type="submission" date="2022-08" db="UniProtKB">
        <authorList>
            <consortium name="EnsemblMetazoa"/>
        </authorList>
    </citation>
    <scope>IDENTIFICATION</scope>
    <source>
        <strain evidence="5">05x7-T-G4-1.051#20</strain>
    </source>
</reference>
<evidence type="ECO:0000256" key="3">
    <source>
        <dbReference type="SAM" id="MobiDB-lite"/>
    </source>
</evidence>
<accession>A0A8W8KKB6</accession>
<dbReference type="InterPro" id="IPR021109">
    <property type="entry name" value="Peptidase_aspartic_dom_sf"/>
</dbReference>
<organism evidence="5 6">
    <name type="scientific">Magallana gigas</name>
    <name type="common">Pacific oyster</name>
    <name type="synonym">Crassostrea gigas</name>
    <dbReference type="NCBI Taxonomy" id="29159"/>
    <lineage>
        <taxon>Eukaryota</taxon>
        <taxon>Metazoa</taxon>
        <taxon>Spiralia</taxon>
        <taxon>Lophotrochozoa</taxon>
        <taxon>Mollusca</taxon>
        <taxon>Bivalvia</taxon>
        <taxon>Autobranchia</taxon>
        <taxon>Pteriomorphia</taxon>
        <taxon>Ostreida</taxon>
        <taxon>Ostreoidea</taxon>
        <taxon>Ostreidae</taxon>
        <taxon>Magallana</taxon>
    </lineage>
</organism>
<evidence type="ECO:0000259" key="4">
    <source>
        <dbReference type="PROSITE" id="PS50158"/>
    </source>
</evidence>
<proteinExistence type="predicted"/>
<keyword evidence="1" id="KW-0863">Zinc-finger</keyword>
<feature type="domain" description="CCHC-type" evidence="4">
    <location>
        <begin position="98"/>
        <end position="113"/>
    </location>
</feature>